<evidence type="ECO:0000256" key="1">
    <source>
        <dbReference type="ARBA" id="ARBA00001974"/>
    </source>
</evidence>
<evidence type="ECO:0000256" key="5">
    <source>
        <dbReference type="ARBA" id="ARBA00023002"/>
    </source>
</evidence>
<evidence type="ECO:0000259" key="8">
    <source>
        <dbReference type="Pfam" id="PF02771"/>
    </source>
</evidence>
<dbReference type="InterPro" id="IPR036250">
    <property type="entry name" value="AcylCo_DH-like_C"/>
</dbReference>
<evidence type="ECO:0000256" key="3">
    <source>
        <dbReference type="ARBA" id="ARBA00022630"/>
    </source>
</evidence>
<keyword evidence="5" id="KW-0560">Oxidoreductase</keyword>
<dbReference type="Pfam" id="PF02771">
    <property type="entry name" value="Acyl-CoA_dh_N"/>
    <property type="match status" value="1"/>
</dbReference>
<protein>
    <submittedName>
        <fullName evidence="9">Isovaleryl-CoA dehydrogenase</fullName>
    </submittedName>
</protein>
<name>A0A7X6DKU0_9BURK</name>
<keyword evidence="10" id="KW-1185">Reference proteome</keyword>
<evidence type="ECO:0000259" key="6">
    <source>
        <dbReference type="Pfam" id="PF00441"/>
    </source>
</evidence>
<keyword evidence="4" id="KW-0274">FAD</keyword>
<dbReference type="InterPro" id="IPR009100">
    <property type="entry name" value="AcylCoA_DH/oxidase_NM_dom_sf"/>
</dbReference>
<dbReference type="PIRSF" id="PIRSF016578">
    <property type="entry name" value="HsaA"/>
    <property type="match status" value="1"/>
</dbReference>
<reference evidence="9 10" key="1">
    <citation type="journal article" date="2020" name="Nature">
        <title>Bacterial chemolithoautotrophy via manganese oxidation.</title>
        <authorList>
            <person name="Yu H."/>
            <person name="Leadbetter J.R."/>
        </authorList>
    </citation>
    <scope>NUCLEOTIDE SEQUENCE [LARGE SCALE GENOMIC DNA]</scope>
    <source>
        <strain evidence="9 10">RBP-1</strain>
    </source>
</reference>
<dbReference type="Pfam" id="PF02770">
    <property type="entry name" value="Acyl-CoA_dh_M"/>
    <property type="match status" value="1"/>
</dbReference>
<keyword evidence="3" id="KW-0285">Flavoprotein</keyword>
<evidence type="ECO:0000256" key="4">
    <source>
        <dbReference type="ARBA" id="ARBA00022827"/>
    </source>
</evidence>
<proteinExistence type="inferred from homology"/>
<organism evidence="9 10">
    <name type="scientific">Ramlibacter lithotrophicus</name>
    <dbReference type="NCBI Taxonomy" id="2606681"/>
    <lineage>
        <taxon>Bacteria</taxon>
        <taxon>Pseudomonadati</taxon>
        <taxon>Pseudomonadota</taxon>
        <taxon>Betaproteobacteria</taxon>
        <taxon>Burkholderiales</taxon>
        <taxon>Comamonadaceae</taxon>
        <taxon>Ramlibacter</taxon>
    </lineage>
</organism>
<dbReference type="InterPro" id="IPR046373">
    <property type="entry name" value="Acyl-CoA_Oxase/DH_mid-dom_sf"/>
</dbReference>
<dbReference type="Pfam" id="PF00441">
    <property type="entry name" value="Acyl-CoA_dh_1"/>
    <property type="match status" value="1"/>
</dbReference>
<dbReference type="Gene3D" id="2.40.110.10">
    <property type="entry name" value="Butyryl-CoA Dehydrogenase, subunit A, domain 2"/>
    <property type="match status" value="1"/>
</dbReference>
<comment type="caution">
    <text evidence="9">The sequence shown here is derived from an EMBL/GenBank/DDBJ whole genome shotgun (WGS) entry which is preliminary data.</text>
</comment>
<dbReference type="PANTHER" id="PTHR43884">
    <property type="entry name" value="ACYL-COA DEHYDROGENASE"/>
    <property type="match status" value="1"/>
</dbReference>
<dbReference type="GO" id="GO:0003995">
    <property type="term" value="F:acyl-CoA dehydrogenase activity"/>
    <property type="evidence" value="ECO:0007669"/>
    <property type="project" value="InterPro"/>
</dbReference>
<evidence type="ECO:0000313" key="10">
    <source>
        <dbReference type="Proteomes" id="UP000521868"/>
    </source>
</evidence>
<feature type="domain" description="Acyl-CoA dehydrogenase/oxidase N-terminal" evidence="8">
    <location>
        <begin position="7"/>
        <end position="118"/>
    </location>
</feature>
<dbReference type="FunFam" id="1.20.140.10:FF:000003">
    <property type="entry name" value="isovaleryl-CoA dehydrogenase, mitochondrial"/>
    <property type="match status" value="1"/>
</dbReference>
<comment type="similarity">
    <text evidence="2">Belongs to the acyl-CoA dehydrogenase family.</text>
</comment>
<dbReference type="PROSITE" id="PS00073">
    <property type="entry name" value="ACYL_COA_DH_2"/>
    <property type="match status" value="1"/>
</dbReference>
<dbReference type="InterPro" id="IPR006089">
    <property type="entry name" value="Acyl-CoA_DH_CS"/>
</dbReference>
<dbReference type="SUPFAM" id="SSF47203">
    <property type="entry name" value="Acyl-CoA dehydrogenase C-terminal domain-like"/>
    <property type="match status" value="1"/>
</dbReference>
<evidence type="ECO:0000256" key="2">
    <source>
        <dbReference type="ARBA" id="ARBA00009347"/>
    </source>
</evidence>
<dbReference type="GO" id="GO:0006552">
    <property type="term" value="P:L-leucine catabolic process"/>
    <property type="evidence" value="ECO:0007669"/>
    <property type="project" value="TreeGrafter"/>
</dbReference>
<dbReference type="RefSeq" id="WP_168109979.1">
    <property type="nucleotide sequence ID" value="NZ_VTOX01000013.1"/>
</dbReference>
<dbReference type="GO" id="GO:0050660">
    <property type="term" value="F:flavin adenine dinucleotide binding"/>
    <property type="evidence" value="ECO:0007669"/>
    <property type="project" value="InterPro"/>
</dbReference>
<dbReference type="FunFam" id="1.10.540.10:FF:000007">
    <property type="entry name" value="Isovaleryl-CoA dehydrogenase, mitochondrial"/>
    <property type="match status" value="1"/>
</dbReference>
<dbReference type="PANTHER" id="PTHR43884:SF12">
    <property type="entry name" value="ISOVALERYL-COA DEHYDROGENASE, MITOCHONDRIAL-RELATED"/>
    <property type="match status" value="1"/>
</dbReference>
<feature type="domain" description="Acyl-CoA oxidase/dehydrogenase middle" evidence="7">
    <location>
        <begin position="123"/>
        <end position="217"/>
    </location>
</feature>
<dbReference type="FunFam" id="2.40.110.10:FF:000001">
    <property type="entry name" value="Acyl-CoA dehydrogenase, mitochondrial"/>
    <property type="match status" value="1"/>
</dbReference>
<dbReference type="InterPro" id="IPR009075">
    <property type="entry name" value="AcylCo_DH/oxidase_C"/>
</dbReference>
<sequence>MHIELDEDTERLREAVRRFANERVAPIAAEVDAENRFPRELWPAFGELGLLGITVAEVDGGTGLGYLQHVVALEEITRASASIGMSYGAHSNLVLNQLRKNANSELKRRYLPKLLSGEHVASLAMSEPGAGSDVVGMRLRAERKGDRYILNGTKLWITNGIAADVYLVYAKTAPEAGKNGISAMVVQRDFPGFCVGQKLDTFGMRGSGTAELTFEDCEVPVENLVGGENAGVQVMMSGLDFERIVVSASPLGIMQAALDLSLPYLNERRQFGQPIGNFQLMQGKLADIYAALGACRAQVYAVAAAADRGRVTRKDAAALILFVAERATEAALQAMQCLGGNGYSNEYPAARLVRDAKLYEIGAGTSEIRRMLVGRELLAGR</sequence>
<dbReference type="EMBL" id="VTOX01000013">
    <property type="protein sequence ID" value="NKE68838.1"/>
    <property type="molecule type" value="Genomic_DNA"/>
</dbReference>
<evidence type="ECO:0000259" key="7">
    <source>
        <dbReference type="Pfam" id="PF02770"/>
    </source>
</evidence>
<evidence type="ECO:0000313" key="9">
    <source>
        <dbReference type="EMBL" id="NKE68838.1"/>
    </source>
</evidence>
<dbReference type="InterPro" id="IPR013786">
    <property type="entry name" value="AcylCoA_DH/ox_N"/>
</dbReference>
<gene>
    <name evidence="9" type="ORF">RAMLITH_23735</name>
</gene>
<dbReference type="AlphaFoldDB" id="A0A7X6DKU0"/>
<comment type="cofactor">
    <cofactor evidence="1">
        <name>FAD</name>
        <dbReference type="ChEBI" id="CHEBI:57692"/>
    </cofactor>
</comment>
<feature type="domain" description="Acyl-CoA dehydrogenase/oxidase C-terminal" evidence="6">
    <location>
        <begin position="229"/>
        <end position="377"/>
    </location>
</feature>
<dbReference type="InterPro" id="IPR006091">
    <property type="entry name" value="Acyl-CoA_Oxase/DH_mid-dom"/>
</dbReference>
<dbReference type="SUPFAM" id="SSF56645">
    <property type="entry name" value="Acyl-CoA dehydrogenase NM domain-like"/>
    <property type="match status" value="1"/>
</dbReference>
<dbReference type="Proteomes" id="UP000521868">
    <property type="component" value="Unassembled WGS sequence"/>
</dbReference>
<dbReference type="PROSITE" id="PS00072">
    <property type="entry name" value="ACYL_COA_DH_1"/>
    <property type="match status" value="1"/>
</dbReference>
<dbReference type="Gene3D" id="1.10.540.10">
    <property type="entry name" value="Acyl-CoA dehydrogenase/oxidase, N-terminal domain"/>
    <property type="match status" value="1"/>
</dbReference>
<dbReference type="Gene3D" id="1.20.140.10">
    <property type="entry name" value="Butyryl-CoA Dehydrogenase, subunit A, domain 3"/>
    <property type="match status" value="1"/>
</dbReference>
<accession>A0A7X6DKU0</accession>
<dbReference type="InterPro" id="IPR037069">
    <property type="entry name" value="AcylCoA_DH/ox_N_sf"/>
</dbReference>